<evidence type="ECO:0000256" key="2">
    <source>
        <dbReference type="ARBA" id="ARBA00022692"/>
    </source>
</evidence>
<dbReference type="SUPFAM" id="SSF90123">
    <property type="entry name" value="ABC transporter transmembrane region"/>
    <property type="match status" value="1"/>
</dbReference>
<feature type="transmembrane region" description="Helical" evidence="7">
    <location>
        <begin position="31"/>
        <end position="54"/>
    </location>
</feature>
<name>A0ABR7QGF1_9FLAO</name>
<evidence type="ECO:0000259" key="8">
    <source>
        <dbReference type="PROSITE" id="PS50893"/>
    </source>
</evidence>
<dbReference type="InterPro" id="IPR039421">
    <property type="entry name" value="Type_1_exporter"/>
</dbReference>
<dbReference type="InterPro" id="IPR036640">
    <property type="entry name" value="ABC1_TM_sf"/>
</dbReference>
<feature type="transmembrane region" description="Helical" evidence="7">
    <location>
        <begin position="157"/>
        <end position="177"/>
    </location>
</feature>
<dbReference type="InterPro" id="IPR027417">
    <property type="entry name" value="P-loop_NTPase"/>
</dbReference>
<protein>
    <submittedName>
        <fullName evidence="10">ATP-binding cassette domain-containing protein</fullName>
    </submittedName>
</protein>
<dbReference type="Proteomes" id="UP000619238">
    <property type="component" value="Unassembled WGS sequence"/>
</dbReference>
<keyword evidence="2 7" id="KW-0812">Transmembrane</keyword>
<dbReference type="SMART" id="SM00382">
    <property type="entry name" value="AAA"/>
    <property type="match status" value="1"/>
</dbReference>
<keyword evidence="11" id="KW-1185">Reference proteome</keyword>
<keyword evidence="5 7" id="KW-1133">Transmembrane helix</keyword>
<dbReference type="Gene3D" id="3.40.50.300">
    <property type="entry name" value="P-loop containing nucleotide triphosphate hydrolases"/>
    <property type="match status" value="1"/>
</dbReference>
<evidence type="ECO:0000313" key="11">
    <source>
        <dbReference type="Proteomes" id="UP000619238"/>
    </source>
</evidence>
<accession>A0ABR7QGF1</accession>
<dbReference type="Gene3D" id="1.20.1560.10">
    <property type="entry name" value="ABC transporter type 1, transmembrane domain"/>
    <property type="match status" value="1"/>
</dbReference>
<evidence type="ECO:0000256" key="5">
    <source>
        <dbReference type="ARBA" id="ARBA00022989"/>
    </source>
</evidence>
<gene>
    <name evidence="10" type="ORF">H2O64_23505</name>
</gene>
<dbReference type="InterPro" id="IPR011527">
    <property type="entry name" value="ABC1_TM_dom"/>
</dbReference>
<evidence type="ECO:0000256" key="4">
    <source>
        <dbReference type="ARBA" id="ARBA00022840"/>
    </source>
</evidence>
<dbReference type="RefSeq" id="WP_187564697.1">
    <property type="nucleotide sequence ID" value="NZ_JACGWS010000024.1"/>
</dbReference>
<dbReference type="PANTHER" id="PTHR43394">
    <property type="entry name" value="ATP-DEPENDENT PERMEASE MDL1, MITOCHONDRIAL"/>
    <property type="match status" value="1"/>
</dbReference>
<evidence type="ECO:0000256" key="7">
    <source>
        <dbReference type="SAM" id="Phobius"/>
    </source>
</evidence>
<dbReference type="PROSITE" id="PS50893">
    <property type="entry name" value="ABC_TRANSPORTER_2"/>
    <property type="match status" value="1"/>
</dbReference>
<sequence>MAEKKSTEKPLKKKKTSSKYNFYTFIKPYRFVFAAGMFFLLLSSITMMLFPYLIGQLLGQDVGNSVESSTAFVNLDDTSTLVTVLFVVFGAQAIFSFFKIYLFGYFTANTLKDIRIKSFTKMITSPLQFFNENKVGELTSRVATDIELLRETFNTTLSTFVGQIITVVISLMILFFMSPKLCLITLAVVPVVALFGMFFGKFIKKVSMETQDSAAKSNAILEESLVGISNVKSFVNEFFEIIKYKKTVLEVRDKTMKIVTWRGIFGTLITFCMFGSIVFVIWQGKLMVESNQISGKHFISFILYTIFVGGSIGSLPDLYAKIQQALGATESLMKILDGTTEKLALQHIKNPLNLKGNVTFENVNFAYDSRLDIEVIKNISLNVKEGQQIALVGPSGSGKSTLSSLLLQFYKPSSGSILFDGKPADQFELSKLRNEMALVPQEVILFGGTIEENIIYGDLNASKEEIIKAAKDANAHDFIMSFPDGYETYVGDRGIQLSGGQKQRIAIARAILKNPSILILDEATSSLDSESELLIQDALDRLMIGRTSFIIAHRLSTIKNCDTILVLKNGQIHETGTHDELINIENGLYKNLSELQYQ</sequence>
<evidence type="ECO:0000259" key="9">
    <source>
        <dbReference type="PROSITE" id="PS50929"/>
    </source>
</evidence>
<dbReference type="InterPro" id="IPR003439">
    <property type="entry name" value="ABC_transporter-like_ATP-bd"/>
</dbReference>
<dbReference type="PANTHER" id="PTHR43394:SF1">
    <property type="entry name" value="ATP-BINDING CASSETTE SUB-FAMILY B MEMBER 10, MITOCHONDRIAL"/>
    <property type="match status" value="1"/>
</dbReference>
<dbReference type="CDD" id="cd03249">
    <property type="entry name" value="ABC_MTABC3_MDL1_MDL2"/>
    <property type="match status" value="1"/>
</dbReference>
<dbReference type="PROSITE" id="PS00211">
    <property type="entry name" value="ABC_TRANSPORTER_1"/>
    <property type="match status" value="1"/>
</dbReference>
<dbReference type="EMBL" id="JACGWS010000024">
    <property type="protein sequence ID" value="MBC8757655.1"/>
    <property type="molecule type" value="Genomic_DNA"/>
</dbReference>
<evidence type="ECO:0000313" key="10">
    <source>
        <dbReference type="EMBL" id="MBC8757655.1"/>
    </source>
</evidence>
<feature type="domain" description="ABC transmembrane type-1" evidence="9">
    <location>
        <begin position="34"/>
        <end position="324"/>
    </location>
</feature>
<comment type="subcellular location">
    <subcellularLocation>
        <location evidence="1">Cell membrane</location>
        <topology evidence="1">Multi-pass membrane protein</topology>
    </subcellularLocation>
</comment>
<keyword evidence="6 7" id="KW-0472">Membrane</keyword>
<proteinExistence type="predicted"/>
<organism evidence="10 11">
    <name type="scientific">Kordia aestuariivivens</name>
    <dbReference type="NCBI Taxonomy" id="2759037"/>
    <lineage>
        <taxon>Bacteria</taxon>
        <taxon>Pseudomonadati</taxon>
        <taxon>Bacteroidota</taxon>
        <taxon>Flavobacteriia</taxon>
        <taxon>Flavobacteriales</taxon>
        <taxon>Flavobacteriaceae</taxon>
        <taxon>Kordia</taxon>
    </lineage>
</organism>
<dbReference type="CDD" id="cd18576">
    <property type="entry name" value="ABC_6TM_bac_exporter_ABCB8_10_like"/>
    <property type="match status" value="1"/>
</dbReference>
<feature type="domain" description="ABC transporter" evidence="8">
    <location>
        <begin position="358"/>
        <end position="594"/>
    </location>
</feature>
<feature type="transmembrane region" description="Helical" evidence="7">
    <location>
        <begin position="297"/>
        <end position="315"/>
    </location>
</feature>
<dbReference type="GO" id="GO:0005524">
    <property type="term" value="F:ATP binding"/>
    <property type="evidence" value="ECO:0007669"/>
    <property type="project" value="UniProtKB-KW"/>
</dbReference>
<comment type="caution">
    <text evidence="10">The sequence shown here is derived from an EMBL/GenBank/DDBJ whole genome shotgun (WGS) entry which is preliminary data.</text>
</comment>
<dbReference type="InterPro" id="IPR017871">
    <property type="entry name" value="ABC_transporter-like_CS"/>
</dbReference>
<reference evidence="10 11" key="1">
    <citation type="submission" date="2020-07" db="EMBL/GenBank/DDBJ databases">
        <title>Description of Kordia aestuariivivens sp. nov., isolated from a tidal flat.</title>
        <authorList>
            <person name="Park S."/>
            <person name="Yoon J.-H."/>
        </authorList>
    </citation>
    <scope>NUCLEOTIDE SEQUENCE [LARGE SCALE GENOMIC DNA]</scope>
    <source>
        <strain evidence="10 11">YSTF-M3</strain>
    </source>
</reference>
<keyword evidence="3" id="KW-0547">Nucleotide-binding</keyword>
<dbReference type="Pfam" id="PF00005">
    <property type="entry name" value="ABC_tran"/>
    <property type="match status" value="1"/>
</dbReference>
<dbReference type="PROSITE" id="PS50929">
    <property type="entry name" value="ABC_TM1F"/>
    <property type="match status" value="1"/>
</dbReference>
<dbReference type="Pfam" id="PF00664">
    <property type="entry name" value="ABC_membrane"/>
    <property type="match status" value="1"/>
</dbReference>
<feature type="transmembrane region" description="Helical" evidence="7">
    <location>
        <begin position="81"/>
        <end position="108"/>
    </location>
</feature>
<evidence type="ECO:0000256" key="3">
    <source>
        <dbReference type="ARBA" id="ARBA00022741"/>
    </source>
</evidence>
<dbReference type="InterPro" id="IPR003593">
    <property type="entry name" value="AAA+_ATPase"/>
</dbReference>
<evidence type="ECO:0000256" key="6">
    <source>
        <dbReference type="ARBA" id="ARBA00023136"/>
    </source>
</evidence>
<feature type="transmembrane region" description="Helical" evidence="7">
    <location>
        <begin position="259"/>
        <end position="282"/>
    </location>
</feature>
<evidence type="ECO:0000256" key="1">
    <source>
        <dbReference type="ARBA" id="ARBA00004651"/>
    </source>
</evidence>
<dbReference type="SUPFAM" id="SSF52540">
    <property type="entry name" value="P-loop containing nucleoside triphosphate hydrolases"/>
    <property type="match status" value="1"/>
</dbReference>
<feature type="transmembrane region" description="Helical" evidence="7">
    <location>
        <begin position="183"/>
        <end position="203"/>
    </location>
</feature>
<keyword evidence="4 10" id="KW-0067">ATP-binding</keyword>